<dbReference type="SUPFAM" id="SSF88659">
    <property type="entry name" value="Sigma3 and sigma4 domains of RNA polymerase sigma factors"/>
    <property type="match status" value="1"/>
</dbReference>
<proteinExistence type="inferred from homology"/>
<dbReference type="Gene3D" id="3.10.450.50">
    <property type="match status" value="1"/>
</dbReference>
<feature type="domain" description="RNA polymerase sigma factor 70 region 4 type 2" evidence="5">
    <location>
        <begin position="44"/>
        <end position="82"/>
    </location>
</feature>
<protein>
    <recommendedName>
        <fullName evidence="5">RNA polymerase sigma factor 70 region 4 type 2 domain-containing protein</fullName>
    </recommendedName>
</protein>
<dbReference type="PANTHER" id="PTHR30173:SF36">
    <property type="entry name" value="ECF RNA POLYMERASE SIGMA FACTOR SIGJ"/>
    <property type="match status" value="1"/>
</dbReference>
<dbReference type="Pfam" id="PF08281">
    <property type="entry name" value="Sigma70_r4_2"/>
    <property type="match status" value="1"/>
</dbReference>
<dbReference type="InterPro" id="IPR036388">
    <property type="entry name" value="WH-like_DNA-bd_sf"/>
</dbReference>
<evidence type="ECO:0000259" key="5">
    <source>
        <dbReference type="Pfam" id="PF08281"/>
    </source>
</evidence>
<dbReference type="InterPro" id="IPR013249">
    <property type="entry name" value="RNA_pol_sigma70_r4_t2"/>
</dbReference>
<dbReference type="Proteomes" id="UP000295302">
    <property type="component" value="Unassembled WGS sequence"/>
</dbReference>
<name>A0A4R4YFN1_9ACTN</name>
<evidence type="ECO:0000256" key="1">
    <source>
        <dbReference type="ARBA" id="ARBA00010641"/>
    </source>
</evidence>
<comment type="similarity">
    <text evidence="1">Belongs to the sigma-70 factor family. ECF subfamily.</text>
</comment>
<dbReference type="PANTHER" id="PTHR30173">
    <property type="entry name" value="SIGMA 19 FACTOR"/>
    <property type="match status" value="1"/>
</dbReference>
<dbReference type="InterPro" id="IPR052704">
    <property type="entry name" value="ECF_Sigma-70_Domain"/>
</dbReference>
<dbReference type="InterPro" id="IPR032710">
    <property type="entry name" value="NTF2-like_dom_sf"/>
</dbReference>
<comment type="caution">
    <text evidence="6">The sequence shown here is derived from an EMBL/GenBank/DDBJ whole genome shotgun (WGS) entry which is preliminary data.</text>
</comment>
<keyword evidence="3" id="KW-0731">Sigma factor</keyword>
<keyword evidence="4" id="KW-0804">Transcription</keyword>
<sequence length="211" mass="23487">QRGQFRIPGHDKIVGQSACHALTMKQLHPVAEPNESRSTDVVPERVAFVLHDVFDLEFSRIAEVLDVSVAGARQLASRARRRVAKEKQTVPQAPKAERERVLATFRAAYEAGDLAGLVELLHPEVVYVTDGGGKAFAARKLIRGGVRVAEVMVRVGRQWRPDRIEFVEVGGELALVFRREGTVYSVDTVQITDGLITAYRRVINPDKLLRI</sequence>
<dbReference type="GO" id="GO:0006352">
    <property type="term" value="P:DNA-templated transcription initiation"/>
    <property type="evidence" value="ECO:0007669"/>
    <property type="project" value="InterPro"/>
</dbReference>
<dbReference type="EMBL" id="SMKQ01000121">
    <property type="protein sequence ID" value="TDD42774.1"/>
    <property type="molecule type" value="Genomic_DNA"/>
</dbReference>
<dbReference type="AlphaFoldDB" id="A0A4R4YFN1"/>
<evidence type="ECO:0000313" key="6">
    <source>
        <dbReference type="EMBL" id="TDD42774.1"/>
    </source>
</evidence>
<gene>
    <name evidence="6" type="ORF">E1286_30110</name>
</gene>
<dbReference type="GO" id="GO:0016987">
    <property type="term" value="F:sigma factor activity"/>
    <property type="evidence" value="ECO:0007669"/>
    <property type="project" value="UniProtKB-KW"/>
</dbReference>
<dbReference type="Gene3D" id="1.10.10.10">
    <property type="entry name" value="Winged helix-like DNA-binding domain superfamily/Winged helix DNA-binding domain"/>
    <property type="match status" value="1"/>
</dbReference>
<evidence type="ECO:0000256" key="2">
    <source>
        <dbReference type="ARBA" id="ARBA00023015"/>
    </source>
</evidence>
<accession>A0A4R4YFN1</accession>
<evidence type="ECO:0000313" key="7">
    <source>
        <dbReference type="Proteomes" id="UP000295302"/>
    </source>
</evidence>
<organism evidence="6 7">
    <name type="scientific">Nonomuraea terrae</name>
    <dbReference type="NCBI Taxonomy" id="2530383"/>
    <lineage>
        <taxon>Bacteria</taxon>
        <taxon>Bacillati</taxon>
        <taxon>Actinomycetota</taxon>
        <taxon>Actinomycetes</taxon>
        <taxon>Streptosporangiales</taxon>
        <taxon>Streptosporangiaceae</taxon>
        <taxon>Nonomuraea</taxon>
    </lineage>
</organism>
<feature type="non-terminal residue" evidence="6">
    <location>
        <position position="1"/>
    </location>
</feature>
<reference evidence="6 7" key="1">
    <citation type="submission" date="2019-03" db="EMBL/GenBank/DDBJ databases">
        <title>Draft genome sequences of novel Actinobacteria.</title>
        <authorList>
            <person name="Sahin N."/>
            <person name="Ay H."/>
            <person name="Saygin H."/>
        </authorList>
    </citation>
    <scope>NUCLEOTIDE SEQUENCE [LARGE SCALE GENOMIC DNA]</scope>
    <source>
        <strain evidence="6 7">CH32</strain>
    </source>
</reference>
<dbReference type="SUPFAM" id="SSF54427">
    <property type="entry name" value="NTF2-like"/>
    <property type="match status" value="1"/>
</dbReference>
<keyword evidence="7" id="KW-1185">Reference proteome</keyword>
<dbReference type="InterPro" id="IPR013324">
    <property type="entry name" value="RNA_pol_sigma_r3/r4-like"/>
</dbReference>
<evidence type="ECO:0000256" key="4">
    <source>
        <dbReference type="ARBA" id="ARBA00023163"/>
    </source>
</evidence>
<keyword evidence="2" id="KW-0805">Transcription regulation</keyword>
<evidence type="ECO:0000256" key="3">
    <source>
        <dbReference type="ARBA" id="ARBA00023082"/>
    </source>
</evidence>
<dbReference type="GO" id="GO:0003677">
    <property type="term" value="F:DNA binding"/>
    <property type="evidence" value="ECO:0007669"/>
    <property type="project" value="InterPro"/>
</dbReference>